<proteinExistence type="predicted"/>
<dbReference type="EMBL" id="CP024201">
    <property type="protein sequence ID" value="ATQ44401.1"/>
    <property type="molecule type" value="Genomic_DNA"/>
</dbReference>
<feature type="signal peptide" evidence="1">
    <location>
        <begin position="1"/>
        <end position="20"/>
    </location>
</feature>
<feature type="chain" id="PRO_5013964787" description="Tat pathway signal protein" evidence="1">
    <location>
        <begin position="21"/>
        <end position="131"/>
    </location>
</feature>
<name>A0A2D2B2C0_9CAUL</name>
<organism evidence="2 3">
    <name type="scientific">Caulobacter mirabilis</name>
    <dbReference type="NCBI Taxonomy" id="69666"/>
    <lineage>
        <taxon>Bacteria</taxon>
        <taxon>Pseudomonadati</taxon>
        <taxon>Pseudomonadota</taxon>
        <taxon>Alphaproteobacteria</taxon>
        <taxon>Caulobacterales</taxon>
        <taxon>Caulobacteraceae</taxon>
        <taxon>Caulobacter</taxon>
    </lineage>
</organism>
<dbReference type="RefSeq" id="WP_099623649.1">
    <property type="nucleotide sequence ID" value="NZ_CP024201.1"/>
</dbReference>
<evidence type="ECO:0000313" key="2">
    <source>
        <dbReference type="EMBL" id="ATQ44401.1"/>
    </source>
</evidence>
<accession>A0A2D2B2C0</accession>
<dbReference type="AlphaFoldDB" id="A0A2D2B2C0"/>
<dbReference type="OrthoDB" id="7173442at2"/>
<evidence type="ECO:0000313" key="3">
    <source>
        <dbReference type="Proteomes" id="UP000228945"/>
    </source>
</evidence>
<protein>
    <recommendedName>
        <fullName evidence="4">Tat pathway signal protein</fullName>
    </recommendedName>
</protein>
<evidence type="ECO:0000256" key="1">
    <source>
        <dbReference type="SAM" id="SignalP"/>
    </source>
</evidence>
<gene>
    <name evidence="2" type="ORF">CSW64_19430</name>
</gene>
<dbReference type="Proteomes" id="UP000228945">
    <property type="component" value="Chromosome"/>
</dbReference>
<evidence type="ECO:0008006" key="4">
    <source>
        <dbReference type="Google" id="ProtNLM"/>
    </source>
</evidence>
<dbReference type="KEGG" id="cmb:CSW64_19430"/>
<sequence>MDRRLVIAAALSLIPAAVSAAGGEERKKGGGAGFVQIKAIVATIVRRDGSRGVITVECGLDTSDDKMRQRATASEPRLRAAYAGFVQAYAAGLPTGGLPDADYLARELQRLTDQTLGQKGAKFLLGTILIN</sequence>
<keyword evidence="1" id="KW-0732">Signal</keyword>
<keyword evidence="3" id="KW-1185">Reference proteome</keyword>
<reference evidence="2 3" key="1">
    <citation type="submission" date="2017-10" db="EMBL/GenBank/DDBJ databases">
        <title>Genome sequence of Caulobacter mirabilis FWC38.</title>
        <authorList>
            <person name="Fiebig A."/>
            <person name="Crosson S."/>
        </authorList>
    </citation>
    <scope>NUCLEOTIDE SEQUENCE [LARGE SCALE GENOMIC DNA]</scope>
    <source>
        <strain evidence="2 3">FWC 38</strain>
    </source>
</reference>